<dbReference type="InterPro" id="IPR016035">
    <property type="entry name" value="Acyl_Trfase/lysoPLipase"/>
</dbReference>
<name>A0ABX2FJR1_9PSEU</name>
<evidence type="ECO:0000313" key="2">
    <source>
        <dbReference type="EMBL" id="NRN70965.1"/>
    </source>
</evidence>
<dbReference type="SUPFAM" id="SSF52151">
    <property type="entry name" value="FabD/lysophospholipase-like"/>
    <property type="match status" value="1"/>
</dbReference>
<sequence>MSVGYIFGGGTALVPFGRELYDRYESMRQLCEQVEHWTGLGVRDALTEDLTPYLNTEDVETQHKYRKLGTMRQAYFSIGLTDVLAARGIRPHVLAGSSLGGMISACVGGAISRPELFRLLDFLEEIPLAPVGEPLRGIAFAWIPHDSDLDWYCGPGRLDVHLAADYGDVREGNARMVLLSGYRTALQQLAAEAPEEQVVVLGVLYGGHSPLQQFVHDELKPYVERMEIRAPDIPVFSSLREARLISAEDVRQDILLNTVVTTRMQHAIAGLWSYGVEVAATIGQALPVSLFEFPFPNLEVATVDDIEQFTYSLYDLGIDLNAEKGHVQAFPHGAVR</sequence>
<accession>A0ABX2FJR1</accession>
<dbReference type="SMART" id="SM00827">
    <property type="entry name" value="PKS_AT"/>
    <property type="match status" value="1"/>
</dbReference>
<organism evidence="2 3">
    <name type="scientific">Kibdelosporangium persicum</name>
    <dbReference type="NCBI Taxonomy" id="2698649"/>
    <lineage>
        <taxon>Bacteria</taxon>
        <taxon>Bacillati</taxon>
        <taxon>Actinomycetota</taxon>
        <taxon>Actinomycetes</taxon>
        <taxon>Pseudonocardiales</taxon>
        <taxon>Pseudonocardiaceae</taxon>
        <taxon>Kibdelosporangium</taxon>
    </lineage>
</organism>
<dbReference type="RefSeq" id="WP_173142133.1">
    <property type="nucleotide sequence ID" value="NZ_CBCSGW010000025.1"/>
</dbReference>
<feature type="domain" description="Malonyl-CoA:ACP transacylase (MAT)" evidence="1">
    <location>
        <begin position="6"/>
        <end position="306"/>
    </location>
</feature>
<reference evidence="2 3" key="1">
    <citation type="submission" date="2020-01" db="EMBL/GenBank/DDBJ databases">
        <title>Kibdelosporangium persica a novel Actinomycetes from a hot desert in Iran.</title>
        <authorList>
            <person name="Safaei N."/>
            <person name="Zaburannyi N."/>
            <person name="Mueller R."/>
            <person name="Wink J."/>
        </authorList>
    </citation>
    <scope>NUCLEOTIDE SEQUENCE [LARGE SCALE GENOMIC DNA]</scope>
    <source>
        <strain evidence="2 3">4NS15</strain>
    </source>
</reference>
<keyword evidence="3" id="KW-1185">Reference proteome</keyword>
<protein>
    <recommendedName>
        <fullName evidence="1">Malonyl-CoA:ACP transacylase (MAT) domain-containing protein</fullName>
    </recommendedName>
</protein>
<evidence type="ECO:0000313" key="3">
    <source>
        <dbReference type="Proteomes" id="UP000763557"/>
    </source>
</evidence>
<gene>
    <name evidence="2" type="ORF">GC106_82400</name>
</gene>
<dbReference type="InterPro" id="IPR014043">
    <property type="entry name" value="Acyl_transferase_dom"/>
</dbReference>
<proteinExistence type="predicted"/>
<dbReference type="Gene3D" id="3.30.70.250">
    <property type="entry name" value="Malonyl-CoA ACP transacylase, ACP-binding"/>
    <property type="match status" value="1"/>
</dbReference>
<evidence type="ECO:0000259" key="1">
    <source>
        <dbReference type="SMART" id="SM00827"/>
    </source>
</evidence>
<dbReference type="Proteomes" id="UP000763557">
    <property type="component" value="Unassembled WGS sequence"/>
</dbReference>
<dbReference type="Gene3D" id="3.40.366.10">
    <property type="entry name" value="Malonyl-Coenzyme A Acyl Carrier Protein, domain 2"/>
    <property type="match status" value="1"/>
</dbReference>
<comment type="caution">
    <text evidence="2">The sequence shown here is derived from an EMBL/GenBank/DDBJ whole genome shotgun (WGS) entry which is preliminary data.</text>
</comment>
<dbReference type="InterPro" id="IPR001227">
    <property type="entry name" value="Ac_transferase_dom_sf"/>
</dbReference>
<dbReference type="EMBL" id="JAAATY010000048">
    <property type="protein sequence ID" value="NRN70965.1"/>
    <property type="molecule type" value="Genomic_DNA"/>
</dbReference>